<comment type="caution">
    <text evidence="1">The sequence shown here is derived from an EMBL/GenBank/DDBJ whole genome shotgun (WGS) entry which is preliminary data.</text>
</comment>
<accession>A0A8J5R3G1</accession>
<evidence type="ECO:0000313" key="1">
    <source>
        <dbReference type="EMBL" id="KAG8050375.1"/>
    </source>
</evidence>
<organism evidence="1 2">
    <name type="scientific">Zizania palustris</name>
    <name type="common">Northern wild rice</name>
    <dbReference type="NCBI Taxonomy" id="103762"/>
    <lineage>
        <taxon>Eukaryota</taxon>
        <taxon>Viridiplantae</taxon>
        <taxon>Streptophyta</taxon>
        <taxon>Embryophyta</taxon>
        <taxon>Tracheophyta</taxon>
        <taxon>Spermatophyta</taxon>
        <taxon>Magnoliopsida</taxon>
        <taxon>Liliopsida</taxon>
        <taxon>Poales</taxon>
        <taxon>Poaceae</taxon>
        <taxon>BOP clade</taxon>
        <taxon>Oryzoideae</taxon>
        <taxon>Oryzeae</taxon>
        <taxon>Zizaniinae</taxon>
        <taxon>Zizania</taxon>
    </lineage>
</organism>
<proteinExistence type="predicted"/>
<evidence type="ECO:0000313" key="2">
    <source>
        <dbReference type="Proteomes" id="UP000729402"/>
    </source>
</evidence>
<dbReference type="Proteomes" id="UP000729402">
    <property type="component" value="Unassembled WGS sequence"/>
</dbReference>
<gene>
    <name evidence="1" type="ORF">GUJ93_ZPchr0009g1741</name>
</gene>
<reference evidence="1" key="1">
    <citation type="journal article" date="2021" name="bioRxiv">
        <title>Whole Genome Assembly and Annotation of Northern Wild Rice, Zizania palustris L., Supports a Whole Genome Duplication in the Zizania Genus.</title>
        <authorList>
            <person name="Haas M."/>
            <person name="Kono T."/>
            <person name="Macchietto M."/>
            <person name="Millas R."/>
            <person name="McGilp L."/>
            <person name="Shao M."/>
            <person name="Duquette J."/>
            <person name="Hirsch C.N."/>
            <person name="Kimball J."/>
        </authorList>
    </citation>
    <scope>NUCLEOTIDE SEQUENCE</scope>
    <source>
        <tissue evidence="1">Fresh leaf tissue</tissue>
    </source>
</reference>
<sequence>MHCCQVQVTVRTDHGVFLLRRAKKMDNKHCKTMYNFRSYKLQIIGAMPHVALCSLNFGKPSAQSSGTPSQLLLMHFF</sequence>
<dbReference type="AlphaFoldDB" id="A0A8J5R3G1"/>
<protein>
    <submittedName>
        <fullName evidence="1">Uncharacterized protein</fullName>
    </submittedName>
</protein>
<keyword evidence="2" id="KW-1185">Reference proteome</keyword>
<reference evidence="1" key="2">
    <citation type="submission" date="2021-02" db="EMBL/GenBank/DDBJ databases">
        <authorList>
            <person name="Kimball J.A."/>
            <person name="Haas M.W."/>
            <person name="Macchietto M."/>
            <person name="Kono T."/>
            <person name="Duquette J."/>
            <person name="Shao M."/>
        </authorList>
    </citation>
    <scope>NUCLEOTIDE SEQUENCE</scope>
    <source>
        <tissue evidence="1">Fresh leaf tissue</tissue>
    </source>
</reference>
<name>A0A8J5R3G1_ZIZPA</name>
<dbReference type="EMBL" id="JAAALK010000289">
    <property type="protein sequence ID" value="KAG8050375.1"/>
    <property type="molecule type" value="Genomic_DNA"/>
</dbReference>